<keyword evidence="5 7" id="KW-0472">Membrane</keyword>
<comment type="function">
    <text evidence="7">Topoisomerase IV is essential for chromosome segregation. It relaxes supercoiled DNA. Performs the decatenation events required during the replication of a circular DNA molecule.</text>
</comment>
<dbReference type="Proteomes" id="UP000326554">
    <property type="component" value="Unassembled WGS sequence"/>
</dbReference>
<feature type="site" description="Interaction with DNA" evidence="7">
    <location>
        <position position="47"/>
    </location>
</feature>
<evidence type="ECO:0000256" key="7">
    <source>
        <dbReference type="HAMAP-Rule" id="MF_00936"/>
    </source>
</evidence>
<dbReference type="GO" id="GO:0003918">
    <property type="term" value="F:DNA topoisomerase type II (double strand cut, ATP-hydrolyzing) activity"/>
    <property type="evidence" value="ECO:0007669"/>
    <property type="project" value="UniProtKB-UniRule"/>
</dbReference>
<dbReference type="GO" id="GO:0005694">
    <property type="term" value="C:chromosome"/>
    <property type="evidence" value="ECO:0007669"/>
    <property type="project" value="InterPro"/>
</dbReference>
<evidence type="ECO:0000256" key="8">
    <source>
        <dbReference type="PROSITE-ProRule" id="PRU01384"/>
    </source>
</evidence>
<feature type="active site" description="O-(5'-phospho-DNA)-tyrosine intermediate" evidence="7 8">
    <location>
        <position position="127"/>
    </location>
</feature>
<dbReference type="Pfam" id="PF00521">
    <property type="entry name" value="DNA_topoisoIV"/>
    <property type="match status" value="1"/>
</dbReference>
<dbReference type="HAMAP" id="MF_00936">
    <property type="entry name" value="ParC_type1"/>
    <property type="match status" value="1"/>
</dbReference>
<dbReference type="EC" id="5.6.2.2" evidence="7"/>
<evidence type="ECO:0000313" key="12">
    <source>
        <dbReference type="Proteomes" id="UP000326554"/>
    </source>
</evidence>
<dbReference type="InterPro" id="IPR035516">
    <property type="entry name" value="Gyrase/topoIV_suA_C"/>
</dbReference>
<dbReference type="Gene3D" id="1.10.268.10">
    <property type="entry name" value="Topoisomerase, domain 3"/>
    <property type="match status" value="2"/>
</dbReference>
<accession>A0A5J5GHB6</accession>
<evidence type="ECO:0000256" key="1">
    <source>
        <dbReference type="ARBA" id="ARBA00000185"/>
    </source>
</evidence>
<dbReference type="GO" id="GO:0006265">
    <property type="term" value="P:DNA topological change"/>
    <property type="evidence" value="ECO:0007669"/>
    <property type="project" value="UniProtKB-UniRule"/>
</dbReference>
<feature type="region of interest" description="Disordered" evidence="9">
    <location>
        <begin position="788"/>
        <end position="808"/>
    </location>
</feature>
<dbReference type="GO" id="GO:0005524">
    <property type="term" value="F:ATP binding"/>
    <property type="evidence" value="ECO:0007669"/>
    <property type="project" value="InterPro"/>
</dbReference>
<dbReference type="InterPro" id="IPR006691">
    <property type="entry name" value="GyrA/parC_rep"/>
</dbReference>
<dbReference type="Gene3D" id="3.90.199.10">
    <property type="entry name" value="Topoisomerase II, domain 5"/>
    <property type="match status" value="2"/>
</dbReference>
<keyword evidence="3 7" id="KW-0799">Topoisomerase</keyword>
<dbReference type="GO" id="GO:0007059">
    <property type="term" value="P:chromosome segregation"/>
    <property type="evidence" value="ECO:0007669"/>
    <property type="project" value="UniProtKB-UniRule"/>
</dbReference>
<evidence type="ECO:0000256" key="3">
    <source>
        <dbReference type="ARBA" id="ARBA00023029"/>
    </source>
</evidence>
<dbReference type="Gene3D" id="2.120.10.90">
    <property type="entry name" value="DNA gyrase/topoisomerase IV, subunit A, C-terminal"/>
    <property type="match status" value="1"/>
</dbReference>
<proteinExistence type="inferred from homology"/>
<keyword evidence="2 7" id="KW-1003">Cell membrane</keyword>
<dbReference type="NCBIfam" id="NF004044">
    <property type="entry name" value="PRK05561.1"/>
    <property type="match status" value="1"/>
</dbReference>
<dbReference type="InterPro" id="IPR002205">
    <property type="entry name" value="Topo_IIA_dom_A"/>
</dbReference>
<comment type="caution">
    <text evidence="11">The sequence shown here is derived from an EMBL/GenBank/DDBJ whole genome shotgun (WGS) entry which is preliminary data.</text>
</comment>
<dbReference type="PROSITE" id="PS52040">
    <property type="entry name" value="TOPO_IIA"/>
    <property type="match status" value="1"/>
</dbReference>
<dbReference type="PANTHER" id="PTHR43493">
    <property type="entry name" value="DNA GYRASE/TOPOISOMERASE SUBUNIT A"/>
    <property type="match status" value="1"/>
</dbReference>
<protein>
    <recommendedName>
        <fullName evidence="7">DNA topoisomerase 4 subunit A</fullName>
        <ecNumber evidence="7">5.6.2.2</ecNumber>
    </recommendedName>
    <alternativeName>
        <fullName evidence="7">Topoisomerase IV subunit A</fullName>
    </alternativeName>
</protein>
<dbReference type="GO" id="GO:0009330">
    <property type="term" value="C:DNA topoisomerase type II (double strand cut, ATP-hydrolyzing) complex"/>
    <property type="evidence" value="ECO:0007669"/>
    <property type="project" value="TreeGrafter"/>
</dbReference>
<dbReference type="CDD" id="cd00187">
    <property type="entry name" value="TOP4c"/>
    <property type="match status" value="1"/>
</dbReference>
<dbReference type="InterPro" id="IPR013757">
    <property type="entry name" value="Topo_IIA_A_a_sf"/>
</dbReference>
<evidence type="ECO:0000259" key="10">
    <source>
        <dbReference type="PROSITE" id="PS52040"/>
    </source>
</evidence>
<dbReference type="InterPro" id="IPR005742">
    <property type="entry name" value="TopoIV_A_Gneg"/>
</dbReference>
<keyword evidence="4 7" id="KW-0238">DNA-binding</keyword>
<evidence type="ECO:0000256" key="2">
    <source>
        <dbReference type="ARBA" id="ARBA00022475"/>
    </source>
</evidence>
<feature type="site" description="Interaction with DNA" evidence="7">
    <location>
        <position position="83"/>
    </location>
</feature>
<sequence>MADTTDPDATPQDFSEPLRRAIGERYLTYALSTIMHRALPDARDGLKPVHRRILFAMRELRLSSSGGFRKSAKIAGDVMGNYHPHGDSAIYDSMARLAQGFAVRYPLVDGQGNFGNIDGDNPAASRYTEARMTAAAEALLEGLNEDAVDFRPNYDGTLTEPAVLPAAFPNLLANGASGIAVGMATNIPPHNIDELVQACLHLIKTPDARDDTLLNYIPGPDFPTGGVVVEPAESIAETYRTGRGAFRLRCRWEKEELGKGQWQIVVTEIPYQVQKSKLIEKLAEVIQTKKVPLLADVRDESADDVRIVLEPRSRNVEPDVMMGMLFRNSDLEVRFSLNMNVLIDGVTPKVCSLKEVLRAFLDHRREVLQRRSRHRLAKIDHRLEVLEGLIVAFLNLDRVIDIIRYDEDPKSALMYEDWSKTHQAGIVRATSEADYVSPLEGVDREGLVLFADPVAGMPEGLDTVVPEGTPHRFAGREDGLSDVQADAILNMRLRSLRRLEELELVAERDRLMVERAGIEDLLADEGLQWDRISEELREVRKQFGAKAEGGARRTGFSEATEVEDVPLEAMIDREPITVVCSQMGWIRAMSGHVSLDRELKFKDGDGPRFMFHAETTDRLLILGSNGRFYTLSAANLPGGRGMGEPVRLMVDLPNEVEIVTLFIHRAGRKLLLASSAGDGFVVPEDEVLAQTRSGKQVLNVRSPAVARVCRPVDGDHVAVVGENRKVLVFPIADLPEMGRGKGVRLQKYKDGALSDATTFTFSEGLSWRDPAGRTRTVGPEELAEWRGARASAGRMAPRGFPRDNTFDA</sequence>
<dbReference type="GO" id="GO:0003677">
    <property type="term" value="F:DNA binding"/>
    <property type="evidence" value="ECO:0007669"/>
    <property type="project" value="UniProtKB-UniRule"/>
</dbReference>
<dbReference type="InterPro" id="IPR050220">
    <property type="entry name" value="Type_II_DNA_Topoisomerases"/>
</dbReference>
<feature type="domain" description="Topo IIA-type catalytic" evidence="10">
    <location>
        <begin position="39"/>
        <end position="565"/>
    </location>
</feature>
<dbReference type="PANTHER" id="PTHR43493:SF1">
    <property type="entry name" value="DNA TOPOISOMERASE 4 SUBUNIT A"/>
    <property type="match status" value="1"/>
</dbReference>
<dbReference type="InterPro" id="IPR013758">
    <property type="entry name" value="Topo_IIA_A/C_ab"/>
</dbReference>
<keyword evidence="12" id="KW-1185">Reference proteome</keyword>
<feature type="site" description="Transition state stabilizer" evidence="7">
    <location>
        <position position="126"/>
    </location>
</feature>
<comment type="subunit">
    <text evidence="7">Heterotetramer composed of ParC and ParE.</text>
</comment>
<evidence type="ECO:0000256" key="9">
    <source>
        <dbReference type="SAM" id="MobiDB-lite"/>
    </source>
</evidence>
<evidence type="ECO:0000256" key="6">
    <source>
        <dbReference type="ARBA" id="ARBA00023235"/>
    </source>
</evidence>
<dbReference type="AlphaFoldDB" id="A0A5J5GHB6"/>
<dbReference type="SUPFAM" id="SSF101904">
    <property type="entry name" value="GyrA/ParC C-terminal domain-like"/>
    <property type="match status" value="1"/>
</dbReference>
<dbReference type="RefSeq" id="WP_150446151.1">
    <property type="nucleotide sequence ID" value="NZ_VYQE01000004.1"/>
</dbReference>
<name>A0A5J5GHB6_9RHOB</name>
<evidence type="ECO:0000256" key="4">
    <source>
        <dbReference type="ARBA" id="ARBA00023125"/>
    </source>
</evidence>
<dbReference type="Gene3D" id="3.30.1360.40">
    <property type="match status" value="1"/>
</dbReference>
<gene>
    <name evidence="7" type="primary">parC</name>
    <name evidence="11" type="ORF">F3S47_15335</name>
</gene>
<dbReference type="InterPro" id="IPR013760">
    <property type="entry name" value="Topo_IIA-like_dom_sf"/>
</dbReference>
<evidence type="ECO:0000256" key="5">
    <source>
        <dbReference type="ARBA" id="ARBA00023136"/>
    </source>
</evidence>
<dbReference type="EMBL" id="VYQE01000004">
    <property type="protein sequence ID" value="KAA9007132.1"/>
    <property type="molecule type" value="Genomic_DNA"/>
</dbReference>
<organism evidence="11 12">
    <name type="scientific">Histidinibacterium aquaticum</name>
    <dbReference type="NCBI Taxonomy" id="2613962"/>
    <lineage>
        <taxon>Bacteria</taxon>
        <taxon>Pseudomonadati</taxon>
        <taxon>Pseudomonadota</taxon>
        <taxon>Alphaproteobacteria</taxon>
        <taxon>Rhodobacterales</taxon>
        <taxon>Paracoccaceae</taxon>
        <taxon>Histidinibacterium</taxon>
    </lineage>
</organism>
<keyword evidence="6 7" id="KW-0413">Isomerase</keyword>
<evidence type="ECO:0000313" key="11">
    <source>
        <dbReference type="EMBL" id="KAA9007132.1"/>
    </source>
</evidence>
<comment type="similarity">
    <text evidence="7">Belongs to the type II topoisomerase GyrA/ParC subunit family. ParC type 1 subfamily.</text>
</comment>
<dbReference type="Pfam" id="PF03989">
    <property type="entry name" value="DNA_gyraseA_C"/>
    <property type="match status" value="3"/>
</dbReference>
<feature type="site" description="Interaction with DNA" evidence="7">
    <location>
        <position position="85"/>
    </location>
</feature>
<dbReference type="GO" id="GO:0019897">
    <property type="term" value="C:extrinsic component of plasma membrane"/>
    <property type="evidence" value="ECO:0007669"/>
    <property type="project" value="UniProtKB-UniRule"/>
</dbReference>
<dbReference type="GO" id="GO:0005737">
    <property type="term" value="C:cytoplasm"/>
    <property type="evidence" value="ECO:0007669"/>
    <property type="project" value="TreeGrafter"/>
</dbReference>
<comment type="subcellular location">
    <subcellularLocation>
        <location evidence="7">Cell membrane</location>
        <topology evidence="7">Peripheral membrane protein</topology>
    </subcellularLocation>
</comment>
<dbReference type="SUPFAM" id="SSF56719">
    <property type="entry name" value="Type II DNA topoisomerase"/>
    <property type="match status" value="1"/>
</dbReference>
<reference evidence="11 12" key="1">
    <citation type="submission" date="2019-09" db="EMBL/GenBank/DDBJ databases">
        <authorList>
            <person name="Park J.-S."/>
            <person name="Choi H.-J."/>
        </authorList>
    </citation>
    <scope>NUCLEOTIDE SEQUENCE [LARGE SCALE GENOMIC DNA]</scope>
    <source>
        <strain evidence="11 12">176SS1-4</strain>
    </source>
</reference>
<comment type="catalytic activity">
    <reaction evidence="1 7 8">
        <text>ATP-dependent breakage, passage and rejoining of double-stranded DNA.</text>
        <dbReference type="EC" id="5.6.2.2"/>
    </reaction>
</comment>
<dbReference type="SMART" id="SM00434">
    <property type="entry name" value="TOP4c"/>
    <property type="match status" value="1"/>
</dbReference>